<reference evidence="3" key="1">
    <citation type="submission" date="2013-02" db="EMBL/GenBank/DDBJ databases">
        <authorList>
            <person name="Hughes D."/>
        </authorList>
    </citation>
    <scope>NUCLEOTIDE SEQUENCE</scope>
    <source>
        <strain>Durham</strain>
        <strain evidence="3">NC isolate 2 -- Noor lab</strain>
    </source>
</reference>
<evidence type="ECO:0000313" key="3">
    <source>
        <dbReference type="Proteomes" id="UP000015102"/>
    </source>
</evidence>
<dbReference type="EnsemblMetazoa" id="MESCA011151-RA">
    <property type="protein sequence ID" value="MESCA011151-PA"/>
    <property type="gene ID" value="MESCA011151"/>
</dbReference>
<feature type="compositionally biased region" description="Low complexity" evidence="1">
    <location>
        <begin position="9"/>
        <end position="22"/>
    </location>
</feature>
<keyword evidence="3" id="KW-1185">Reference proteome</keyword>
<dbReference type="GO" id="GO:0036435">
    <property type="term" value="F:K48-linked polyubiquitin modification-dependent protein binding"/>
    <property type="evidence" value="ECO:0007669"/>
    <property type="project" value="TreeGrafter"/>
</dbReference>
<name>T1H4E2_MEGSC</name>
<dbReference type="EMBL" id="CAQQ02050021">
    <property type="status" value="NOT_ANNOTATED_CDS"/>
    <property type="molecule type" value="Genomic_DNA"/>
</dbReference>
<accession>T1H4E2</accession>
<dbReference type="PANTHER" id="PTHR16004">
    <property type="entry name" value="RING FINGER PROTEIN 31-RELATED"/>
    <property type="match status" value="1"/>
</dbReference>
<dbReference type="AlphaFoldDB" id="T1H4E2"/>
<protein>
    <submittedName>
        <fullName evidence="2">Uncharacterized protein</fullName>
    </submittedName>
</protein>
<feature type="compositionally biased region" description="Basic residues" evidence="1">
    <location>
        <begin position="30"/>
        <end position="39"/>
    </location>
</feature>
<sequence>MAKFIPQPSTSSSYKQSSISPSKEVGPPKSHFKIPKKKYHETCFSDDQVTSSDEEEASPSPPRSLRKQSAPVFRTYKSLLSLQEPDIREPPEVIARKFVTEGRVANFGEAYIAAALVDLRFNEEDALLAAKECSDLDKALAFLQQDCELCA</sequence>
<dbReference type="GO" id="GO:0071797">
    <property type="term" value="C:LUBAC complex"/>
    <property type="evidence" value="ECO:0007669"/>
    <property type="project" value="InterPro"/>
</dbReference>
<dbReference type="HOGENOM" id="CLU_1736033_0_0_1"/>
<organism evidence="2 3">
    <name type="scientific">Megaselia scalaris</name>
    <name type="common">Humpbacked fly</name>
    <name type="synonym">Phora scalaris</name>
    <dbReference type="NCBI Taxonomy" id="36166"/>
    <lineage>
        <taxon>Eukaryota</taxon>
        <taxon>Metazoa</taxon>
        <taxon>Ecdysozoa</taxon>
        <taxon>Arthropoda</taxon>
        <taxon>Hexapoda</taxon>
        <taxon>Insecta</taxon>
        <taxon>Pterygota</taxon>
        <taxon>Neoptera</taxon>
        <taxon>Endopterygota</taxon>
        <taxon>Diptera</taxon>
        <taxon>Brachycera</taxon>
        <taxon>Muscomorpha</taxon>
        <taxon>Platypezoidea</taxon>
        <taxon>Phoridae</taxon>
        <taxon>Megaseliini</taxon>
        <taxon>Megaselia</taxon>
    </lineage>
</organism>
<reference evidence="2" key="2">
    <citation type="submission" date="2015-06" db="UniProtKB">
        <authorList>
            <consortium name="EnsemblMetazoa"/>
        </authorList>
    </citation>
    <scope>IDENTIFICATION</scope>
</reference>
<dbReference type="GO" id="GO:0070530">
    <property type="term" value="F:K63-linked polyubiquitin modification-dependent protein binding"/>
    <property type="evidence" value="ECO:0007669"/>
    <property type="project" value="TreeGrafter"/>
</dbReference>
<dbReference type="GO" id="GO:0061630">
    <property type="term" value="F:ubiquitin protein ligase activity"/>
    <property type="evidence" value="ECO:0007669"/>
    <property type="project" value="TreeGrafter"/>
</dbReference>
<evidence type="ECO:0000256" key="1">
    <source>
        <dbReference type="SAM" id="MobiDB-lite"/>
    </source>
</evidence>
<dbReference type="InterPro" id="IPR026254">
    <property type="entry name" value="RNF31-like"/>
</dbReference>
<feature type="region of interest" description="Disordered" evidence="1">
    <location>
        <begin position="1"/>
        <end position="68"/>
    </location>
</feature>
<dbReference type="Proteomes" id="UP000015102">
    <property type="component" value="Unassembled WGS sequence"/>
</dbReference>
<dbReference type="PANTHER" id="PTHR16004:SF2">
    <property type="entry name" value="E3 UBIQUITIN-PROTEIN LIGASE LUBEL"/>
    <property type="match status" value="1"/>
</dbReference>
<proteinExistence type="predicted"/>
<dbReference type="STRING" id="36166.T1H4E2"/>
<dbReference type="GO" id="GO:1990450">
    <property type="term" value="F:linear polyubiquitin binding"/>
    <property type="evidence" value="ECO:0007669"/>
    <property type="project" value="TreeGrafter"/>
</dbReference>
<evidence type="ECO:0000313" key="2">
    <source>
        <dbReference type="EnsemblMetazoa" id="MESCA011151-PA"/>
    </source>
</evidence>
<dbReference type="GO" id="GO:0097039">
    <property type="term" value="P:protein linear polyubiquitination"/>
    <property type="evidence" value="ECO:0007669"/>
    <property type="project" value="TreeGrafter"/>
</dbReference>